<dbReference type="Pfam" id="PF01612">
    <property type="entry name" value="DNA_pol_A_exo1"/>
    <property type="match status" value="1"/>
</dbReference>
<feature type="domain" description="3'-5' exonuclease" evidence="1">
    <location>
        <begin position="108"/>
        <end position="287"/>
    </location>
</feature>
<feature type="non-terminal residue" evidence="2">
    <location>
        <position position="1"/>
    </location>
</feature>
<name>A0ABR3BCR2_PHYBL</name>
<dbReference type="InterPro" id="IPR012337">
    <property type="entry name" value="RNaseH-like_sf"/>
</dbReference>
<reference evidence="2 3" key="1">
    <citation type="submission" date="2024-04" db="EMBL/GenBank/DDBJ databases">
        <title>Symmetric and asymmetric DNA N6-adenine methylation regulates different biological responses in Mucorales.</title>
        <authorList>
            <consortium name="Lawrence Berkeley National Laboratory"/>
            <person name="Lax C."/>
            <person name="Mondo S.J."/>
            <person name="Osorio-Concepcion M."/>
            <person name="Muszewska A."/>
            <person name="Corrochano-Luque M."/>
            <person name="Gutierrez G."/>
            <person name="Riley R."/>
            <person name="Lipzen A."/>
            <person name="Guo J."/>
            <person name="Hundley H."/>
            <person name="Amirebrahimi M."/>
            <person name="Ng V."/>
            <person name="Lorenzo-Gutierrez D."/>
            <person name="Binder U."/>
            <person name="Yang J."/>
            <person name="Song Y."/>
            <person name="Canovas D."/>
            <person name="Navarro E."/>
            <person name="Freitag M."/>
            <person name="Gabaldon T."/>
            <person name="Grigoriev I.V."/>
            <person name="Corrochano L.M."/>
            <person name="Nicolas F.E."/>
            <person name="Garre V."/>
        </authorList>
    </citation>
    <scope>NUCLEOTIDE SEQUENCE [LARGE SCALE GENOMIC DNA]</scope>
    <source>
        <strain evidence="2 3">L51</strain>
    </source>
</reference>
<evidence type="ECO:0000313" key="2">
    <source>
        <dbReference type="EMBL" id="KAL0096627.1"/>
    </source>
</evidence>
<accession>A0ABR3BCR2</accession>
<comment type="caution">
    <text evidence="2">The sequence shown here is derived from an EMBL/GenBank/DDBJ whole genome shotgun (WGS) entry which is preliminary data.</text>
</comment>
<proteinExistence type="predicted"/>
<dbReference type="EMBL" id="JBCLYO010000001">
    <property type="protein sequence ID" value="KAL0096627.1"/>
    <property type="molecule type" value="Genomic_DNA"/>
</dbReference>
<dbReference type="SUPFAM" id="SSF53098">
    <property type="entry name" value="Ribonuclease H-like"/>
    <property type="match status" value="1"/>
</dbReference>
<keyword evidence="3" id="KW-1185">Reference proteome</keyword>
<dbReference type="InterPro" id="IPR036397">
    <property type="entry name" value="RNaseH_sf"/>
</dbReference>
<dbReference type="Proteomes" id="UP001448207">
    <property type="component" value="Unassembled WGS sequence"/>
</dbReference>
<organism evidence="2 3">
    <name type="scientific">Phycomyces blakesleeanus</name>
    <dbReference type="NCBI Taxonomy" id="4837"/>
    <lineage>
        <taxon>Eukaryota</taxon>
        <taxon>Fungi</taxon>
        <taxon>Fungi incertae sedis</taxon>
        <taxon>Mucoromycota</taxon>
        <taxon>Mucoromycotina</taxon>
        <taxon>Mucoromycetes</taxon>
        <taxon>Mucorales</taxon>
        <taxon>Phycomycetaceae</taxon>
        <taxon>Phycomyces</taxon>
    </lineage>
</organism>
<dbReference type="Gene3D" id="3.30.420.10">
    <property type="entry name" value="Ribonuclease H-like superfamily/Ribonuclease H"/>
    <property type="match status" value="1"/>
</dbReference>
<evidence type="ECO:0000259" key="1">
    <source>
        <dbReference type="Pfam" id="PF01612"/>
    </source>
</evidence>
<evidence type="ECO:0000313" key="3">
    <source>
        <dbReference type="Proteomes" id="UP001448207"/>
    </source>
</evidence>
<feature type="non-terminal residue" evidence="2">
    <location>
        <position position="320"/>
    </location>
</feature>
<sequence length="320" mass="36348">ETVLSVHTYWKNTINVCEAALSMLSVYENKDHALVDATTEPLRQLIRHGRDIKAMMEYKPTPRDVNTSPKKQRKPVQINSDYDSNWEIVDSSTVNVTLSDNSVVVCKAISTRKELEEIIPEIRQSRCVALDCEFLGIKNSSPELKLLQIAVSRTRGYAVMINTIGNRVAMELLGPILTDNSINLVGWAFNADGRAIENAFKGLLVTSVLDLQAKLRSIVVENLSLANGVTRFAKDWEGYEEFQKAKQLGEMFHFTGENCVWMQDPLPPSALVYAVFDVVSLVALFEITEHEETNEKHFWPFSITLEYNRKALDKWHRERA</sequence>
<gene>
    <name evidence="2" type="ORF">J3Q64DRAFT_1618621</name>
</gene>
<dbReference type="InterPro" id="IPR002562">
    <property type="entry name" value="3'-5'_exonuclease_dom"/>
</dbReference>
<protein>
    <submittedName>
        <fullName evidence="2">Ribonuclease H-like domain-containing protein</fullName>
    </submittedName>
</protein>